<organism evidence="1 2">
    <name type="scientific">Lophiotrema nucula</name>
    <dbReference type="NCBI Taxonomy" id="690887"/>
    <lineage>
        <taxon>Eukaryota</taxon>
        <taxon>Fungi</taxon>
        <taxon>Dikarya</taxon>
        <taxon>Ascomycota</taxon>
        <taxon>Pezizomycotina</taxon>
        <taxon>Dothideomycetes</taxon>
        <taxon>Pleosporomycetidae</taxon>
        <taxon>Pleosporales</taxon>
        <taxon>Lophiotremataceae</taxon>
        <taxon>Lophiotrema</taxon>
    </lineage>
</organism>
<name>A0A6A5YQR2_9PLEO</name>
<keyword evidence="2" id="KW-1185">Reference proteome</keyword>
<dbReference type="AlphaFoldDB" id="A0A6A5YQR2"/>
<evidence type="ECO:0000313" key="1">
    <source>
        <dbReference type="EMBL" id="KAF2109350.1"/>
    </source>
</evidence>
<gene>
    <name evidence="1" type="ORF">BDV96DRAFT_585417</name>
</gene>
<accession>A0A6A5YQR2</accession>
<proteinExistence type="predicted"/>
<reference evidence="1" key="1">
    <citation type="journal article" date="2020" name="Stud. Mycol.">
        <title>101 Dothideomycetes genomes: a test case for predicting lifestyles and emergence of pathogens.</title>
        <authorList>
            <person name="Haridas S."/>
            <person name="Albert R."/>
            <person name="Binder M."/>
            <person name="Bloem J."/>
            <person name="Labutti K."/>
            <person name="Salamov A."/>
            <person name="Andreopoulos B."/>
            <person name="Baker S."/>
            <person name="Barry K."/>
            <person name="Bills G."/>
            <person name="Bluhm B."/>
            <person name="Cannon C."/>
            <person name="Castanera R."/>
            <person name="Culley D."/>
            <person name="Daum C."/>
            <person name="Ezra D."/>
            <person name="Gonzalez J."/>
            <person name="Henrissat B."/>
            <person name="Kuo A."/>
            <person name="Liang C."/>
            <person name="Lipzen A."/>
            <person name="Lutzoni F."/>
            <person name="Magnuson J."/>
            <person name="Mondo S."/>
            <person name="Nolan M."/>
            <person name="Ohm R."/>
            <person name="Pangilinan J."/>
            <person name="Park H.-J."/>
            <person name="Ramirez L."/>
            <person name="Alfaro M."/>
            <person name="Sun H."/>
            <person name="Tritt A."/>
            <person name="Yoshinaga Y."/>
            <person name="Zwiers L.-H."/>
            <person name="Turgeon B."/>
            <person name="Goodwin S."/>
            <person name="Spatafora J."/>
            <person name="Crous P."/>
            <person name="Grigoriev I."/>
        </authorList>
    </citation>
    <scope>NUCLEOTIDE SEQUENCE</scope>
    <source>
        <strain evidence="1">CBS 627.86</strain>
    </source>
</reference>
<sequence length="234" mass="26388">MLGVNRALRAELLSLLFRNTLIRMSYMVPTRSAHKSAWYQCESATVSEINPKPSSQSFRTTFLPTSVFPFLTSIVLAREVCGRSDGPQYALSLSDQQESKESTLDGQTNTLMFIARHCASLKSFHIEPCLRGTKDDVSCSQSEMGPNESRIEILQAALMGVIYKCHHLETLTLSRGEHVQLIDPTLPDTLDSRDFHEDEYLCLTGHSGHVREELAEKWISRTLTDFSQCRTLET</sequence>
<dbReference type="Proteomes" id="UP000799770">
    <property type="component" value="Unassembled WGS sequence"/>
</dbReference>
<dbReference type="EMBL" id="ML977342">
    <property type="protein sequence ID" value="KAF2109350.1"/>
    <property type="molecule type" value="Genomic_DNA"/>
</dbReference>
<protein>
    <submittedName>
        <fullName evidence="1">Uncharacterized protein</fullName>
    </submittedName>
</protein>
<evidence type="ECO:0000313" key="2">
    <source>
        <dbReference type="Proteomes" id="UP000799770"/>
    </source>
</evidence>